<evidence type="ECO:0000313" key="2">
    <source>
        <dbReference type="EMBL" id="BBF82426.1"/>
    </source>
</evidence>
<evidence type="ECO:0000313" key="3">
    <source>
        <dbReference type="Proteomes" id="UP000278756"/>
    </source>
</evidence>
<proteinExistence type="predicted"/>
<reference evidence="3" key="1">
    <citation type="journal article" date="2017" name="Biotechnol. Biofuels">
        <title>Evaluation of environmental bacterial communities as a factor affecting the growth of duckweed Lemna minor.</title>
        <authorList>
            <person name="Ishizawa H."/>
            <person name="Kuroda M."/>
            <person name="Morikawa M."/>
            <person name="Ike M."/>
        </authorList>
    </citation>
    <scope>NUCLEOTIDE SEQUENCE [LARGE SCALE GENOMIC DNA]</scope>
    <source>
        <strain evidence="3">M6</strain>
    </source>
</reference>
<evidence type="ECO:0008006" key="4">
    <source>
        <dbReference type="Google" id="ProtNLM"/>
    </source>
</evidence>
<dbReference type="AlphaFoldDB" id="A0A3G9G6U6"/>
<protein>
    <recommendedName>
        <fullName evidence="4">Lipoprotein</fullName>
    </recommendedName>
</protein>
<dbReference type="PROSITE" id="PS51257">
    <property type="entry name" value="PROKAR_LIPOPROTEIN"/>
    <property type="match status" value="1"/>
</dbReference>
<sequence>MRLSALRPVALLPLLALAACGPKIEKPPEPESTQVDSLAGVDLNAPLSVIGTEPFWSLSLTERDVTFERPGDDAQVFPRHLFEINKDKSGPKRAELLSNEISLTLIAQTCSDGMSDRVYPLTAEVNFGDEVLKGCATPTAKLESEKP</sequence>
<gene>
    <name evidence="2" type="ORF">EM6_3063</name>
</gene>
<feature type="chain" id="PRO_5018006258" description="Lipoprotein" evidence="1">
    <location>
        <begin position="19"/>
        <end position="147"/>
    </location>
</feature>
<evidence type="ECO:0000256" key="1">
    <source>
        <dbReference type="SAM" id="SignalP"/>
    </source>
</evidence>
<dbReference type="EMBL" id="AP018828">
    <property type="protein sequence ID" value="BBF82426.1"/>
    <property type="molecule type" value="Genomic_DNA"/>
</dbReference>
<feature type="signal peptide" evidence="1">
    <location>
        <begin position="1"/>
        <end position="18"/>
    </location>
</feature>
<dbReference type="RefSeq" id="WP_126424011.1">
    <property type="nucleotide sequence ID" value="NZ_AP018828.1"/>
</dbReference>
<dbReference type="Proteomes" id="UP000278756">
    <property type="component" value="Chromosome 2"/>
</dbReference>
<dbReference type="OrthoDB" id="5489750at2"/>
<reference evidence="3" key="2">
    <citation type="journal article" date="2017" name="Plant Physiol. Biochem.">
        <title>Differential oxidative and antioxidative response of duckweed Lemna minor toward plant growth promoting/inhibiting bacteria.</title>
        <authorList>
            <person name="Ishizawa H."/>
            <person name="Kuroda M."/>
            <person name="Morikawa M."/>
            <person name="Ike M."/>
        </authorList>
    </citation>
    <scope>NUCLEOTIDE SEQUENCE [LARGE SCALE GENOMIC DNA]</scope>
    <source>
        <strain evidence="3">M6</strain>
    </source>
</reference>
<keyword evidence="1" id="KW-0732">Signal</keyword>
<name>A0A3G9G6U6_9CAUL</name>
<organism evidence="2 3">
    <name type="scientific">Asticcacaulis excentricus</name>
    <dbReference type="NCBI Taxonomy" id="78587"/>
    <lineage>
        <taxon>Bacteria</taxon>
        <taxon>Pseudomonadati</taxon>
        <taxon>Pseudomonadota</taxon>
        <taxon>Alphaproteobacteria</taxon>
        <taxon>Caulobacterales</taxon>
        <taxon>Caulobacteraceae</taxon>
        <taxon>Asticcacaulis</taxon>
    </lineage>
</organism>
<accession>A0A3G9G6U6</accession>